<keyword evidence="3" id="KW-0804">Transcription</keyword>
<evidence type="ECO:0000313" key="5">
    <source>
        <dbReference type="EMBL" id="MBV7267948.1"/>
    </source>
</evidence>
<dbReference type="EMBL" id="JAGSPD010000001">
    <property type="protein sequence ID" value="MBV7267948.1"/>
    <property type="molecule type" value="Genomic_DNA"/>
</dbReference>
<evidence type="ECO:0000256" key="3">
    <source>
        <dbReference type="ARBA" id="ARBA00023163"/>
    </source>
</evidence>
<comment type="caution">
    <text evidence="5">The sequence shown here is derived from an EMBL/GenBank/DDBJ whole genome shotgun (WGS) entry which is preliminary data.</text>
</comment>
<evidence type="ECO:0000256" key="2">
    <source>
        <dbReference type="ARBA" id="ARBA00023125"/>
    </source>
</evidence>
<evidence type="ECO:0000256" key="1">
    <source>
        <dbReference type="ARBA" id="ARBA00023015"/>
    </source>
</evidence>
<dbReference type="InterPro" id="IPR000835">
    <property type="entry name" value="HTH_MarR-typ"/>
</dbReference>
<gene>
    <name evidence="5" type="ORF">KCG49_01935</name>
</gene>
<keyword evidence="1" id="KW-0805">Transcription regulation</keyword>
<dbReference type="PANTHER" id="PTHR42756">
    <property type="entry name" value="TRANSCRIPTIONAL REGULATOR, MARR"/>
    <property type="match status" value="1"/>
</dbReference>
<organism evidence="5 6">
    <name type="scientific">Winogradskyella luteola</name>
    <dbReference type="NCBI Taxonomy" id="2828330"/>
    <lineage>
        <taxon>Bacteria</taxon>
        <taxon>Pseudomonadati</taxon>
        <taxon>Bacteroidota</taxon>
        <taxon>Flavobacteriia</taxon>
        <taxon>Flavobacteriales</taxon>
        <taxon>Flavobacteriaceae</taxon>
        <taxon>Winogradskyella</taxon>
    </lineage>
</organism>
<dbReference type="PROSITE" id="PS50995">
    <property type="entry name" value="HTH_MARR_2"/>
    <property type="match status" value="1"/>
</dbReference>
<dbReference type="GO" id="GO:0003677">
    <property type="term" value="F:DNA binding"/>
    <property type="evidence" value="ECO:0007669"/>
    <property type="project" value="UniProtKB-KW"/>
</dbReference>
<dbReference type="GO" id="GO:0003700">
    <property type="term" value="F:DNA-binding transcription factor activity"/>
    <property type="evidence" value="ECO:0007669"/>
    <property type="project" value="InterPro"/>
</dbReference>
<evidence type="ECO:0000259" key="4">
    <source>
        <dbReference type="PROSITE" id="PS50995"/>
    </source>
</evidence>
<proteinExistence type="predicted"/>
<reference evidence="5" key="1">
    <citation type="submission" date="2021-04" db="EMBL/GenBank/DDBJ databases">
        <authorList>
            <person name="Pira H."/>
            <person name="Risdian C."/>
            <person name="Wink J."/>
        </authorList>
    </citation>
    <scope>NUCLEOTIDE SEQUENCE</scope>
    <source>
        <strain evidence="5">WHY3</strain>
    </source>
</reference>
<protein>
    <submittedName>
        <fullName evidence="5">MarR family transcriptional regulator</fullName>
    </submittedName>
</protein>
<dbReference type="SMART" id="SM00347">
    <property type="entry name" value="HTH_MARR"/>
    <property type="match status" value="1"/>
</dbReference>
<dbReference type="PANTHER" id="PTHR42756:SF1">
    <property type="entry name" value="TRANSCRIPTIONAL REPRESSOR OF EMRAB OPERON"/>
    <property type="match status" value="1"/>
</dbReference>
<dbReference type="Proteomes" id="UP001138894">
    <property type="component" value="Unassembled WGS sequence"/>
</dbReference>
<feature type="domain" description="HTH marR-type" evidence="4">
    <location>
        <begin position="6"/>
        <end position="140"/>
    </location>
</feature>
<evidence type="ECO:0000313" key="6">
    <source>
        <dbReference type="Proteomes" id="UP001138894"/>
    </source>
</evidence>
<accession>A0A9X1F7M2</accession>
<dbReference type="AlphaFoldDB" id="A0A9X1F7M2"/>
<sequence>MFKLPNEVIFYTIERSIKEYRHFAQKQLWKAFPDITVDQALIFTLISSNPEMTQEELSDVLFKEKASVTRMIELLRKNGYLNREIHETDRRRFKLTPSKKGKAALDKIIEIIKQNRTIALEGINQYDQTHLNETLNKLIKNCTK</sequence>
<keyword evidence="2" id="KW-0238">DNA-binding</keyword>
<dbReference type="RefSeq" id="WP_218544483.1">
    <property type="nucleotide sequence ID" value="NZ_JAGSPD010000001.1"/>
</dbReference>
<name>A0A9X1F7M2_9FLAO</name>
<keyword evidence="6" id="KW-1185">Reference proteome</keyword>
<dbReference type="Pfam" id="PF01047">
    <property type="entry name" value="MarR"/>
    <property type="match status" value="1"/>
</dbReference>